<reference evidence="3 4" key="1">
    <citation type="submission" date="2018-06" db="EMBL/GenBank/DDBJ databases">
        <title>Genomic Encyclopedia of Type Strains, Phase IV (KMG-IV): sequencing the most valuable type-strain genomes for metagenomic binning, comparative biology and taxonomic classification.</title>
        <authorList>
            <person name="Goeker M."/>
        </authorList>
    </citation>
    <scope>NUCLEOTIDE SEQUENCE [LARGE SCALE GENOMIC DNA]</scope>
    <source>
        <strain evidence="3 4">DSM 24875</strain>
    </source>
</reference>
<evidence type="ECO:0000313" key="3">
    <source>
        <dbReference type="EMBL" id="RBP03039.1"/>
    </source>
</evidence>
<evidence type="ECO:0000313" key="4">
    <source>
        <dbReference type="Proteomes" id="UP000253529"/>
    </source>
</evidence>
<dbReference type="InterPro" id="IPR020845">
    <property type="entry name" value="AMP-binding_CS"/>
</dbReference>
<dbReference type="Gene3D" id="3.40.50.12780">
    <property type="entry name" value="N-terminal domain of ligase-like"/>
    <property type="match status" value="1"/>
</dbReference>
<dbReference type="OrthoDB" id="9803968at2"/>
<dbReference type="PANTHER" id="PTHR43767:SF1">
    <property type="entry name" value="NONRIBOSOMAL PEPTIDE SYNTHASE PES1 (EUROFUNG)-RELATED"/>
    <property type="match status" value="1"/>
</dbReference>
<dbReference type="InterPro" id="IPR045851">
    <property type="entry name" value="AMP-bd_C_sf"/>
</dbReference>
<feature type="domain" description="AMP-binding enzyme C-terminal" evidence="2">
    <location>
        <begin position="445"/>
        <end position="519"/>
    </location>
</feature>
<dbReference type="Pfam" id="PF00501">
    <property type="entry name" value="AMP-binding"/>
    <property type="match status" value="1"/>
</dbReference>
<dbReference type="InterPro" id="IPR025110">
    <property type="entry name" value="AMP-bd_C"/>
</dbReference>
<proteinExistence type="predicted"/>
<dbReference type="Proteomes" id="UP000253529">
    <property type="component" value="Unassembled WGS sequence"/>
</dbReference>
<dbReference type="RefSeq" id="WP_113893052.1">
    <property type="nucleotide sequence ID" value="NZ_QNRK01000047.1"/>
</dbReference>
<dbReference type="InterPro" id="IPR000873">
    <property type="entry name" value="AMP-dep_synth/lig_dom"/>
</dbReference>
<accession>A0A366ENH0</accession>
<dbReference type="PROSITE" id="PS00455">
    <property type="entry name" value="AMP_BINDING"/>
    <property type="match status" value="1"/>
</dbReference>
<gene>
    <name evidence="3" type="ORF">DFR50_14710</name>
</gene>
<comment type="caution">
    <text evidence="3">The sequence shown here is derived from an EMBL/GenBank/DDBJ whole genome shotgun (WGS) entry which is preliminary data.</text>
</comment>
<dbReference type="PANTHER" id="PTHR43767">
    <property type="entry name" value="LONG-CHAIN-FATTY-ACID--COA LIGASE"/>
    <property type="match status" value="1"/>
</dbReference>
<dbReference type="InterPro" id="IPR042099">
    <property type="entry name" value="ANL_N_sf"/>
</dbReference>
<dbReference type="GO" id="GO:0016878">
    <property type="term" value="F:acid-thiol ligase activity"/>
    <property type="evidence" value="ECO:0007669"/>
    <property type="project" value="UniProtKB-ARBA"/>
</dbReference>
<name>A0A366ENH0_9HYPH</name>
<dbReference type="Pfam" id="PF13193">
    <property type="entry name" value="AMP-binding_C"/>
    <property type="match status" value="1"/>
</dbReference>
<dbReference type="AlphaFoldDB" id="A0A366ENH0"/>
<dbReference type="SUPFAM" id="SSF56801">
    <property type="entry name" value="Acetyl-CoA synthetase-like"/>
    <property type="match status" value="1"/>
</dbReference>
<organism evidence="3 4">
    <name type="scientific">Roseiarcus fermentans</name>
    <dbReference type="NCBI Taxonomy" id="1473586"/>
    <lineage>
        <taxon>Bacteria</taxon>
        <taxon>Pseudomonadati</taxon>
        <taxon>Pseudomonadota</taxon>
        <taxon>Alphaproteobacteria</taxon>
        <taxon>Hyphomicrobiales</taxon>
        <taxon>Roseiarcaceae</taxon>
        <taxon>Roseiarcus</taxon>
    </lineage>
</organism>
<feature type="domain" description="AMP-dependent synthetase/ligase" evidence="1">
    <location>
        <begin position="39"/>
        <end position="395"/>
    </location>
</feature>
<evidence type="ECO:0000259" key="2">
    <source>
        <dbReference type="Pfam" id="PF13193"/>
    </source>
</evidence>
<keyword evidence="4" id="KW-1185">Reference proteome</keyword>
<evidence type="ECO:0000259" key="1">
    <source>
        <dbReference type="Pfam" id="PF00501"/>
    </source>
</evidence>
<dbReference type="Gene3D" id="3.30.300.30">
    <property type="match status" value="1"/>
</dbReference>
<dbReference type="EMBL" id="QNRK01000047">
    <property type="protein sequence ID" value="RBP03039.1"/>
    <property type="molecule type" value="Genomic_DNA"/>
</dbReference>
<dbReference type="InterPro" id="IPR050237">
    <property type="entry name" value="ATP-dep_AMP-bd_enzyme"/>
</dbReference>
<keyword evidence="3" id="KW-0436">Ligase</keyword>
<sequence>MDSWFDRGRAPATRDELHYGARVVRAFVERPESVHAMLESAVARRPDGVALVCGDLELTYRALDEAVGRVAGGLRALGVGKGDRVAMLLGNSVEFVVVLFAVARLGAVSVPLNIRHQLAENREIIEDCAARVVVHEPDLADRTPRPGEPPSLAHTVAVRRDGGPPLEALSGALAVSRAEPVGEDDAATILYTSGTTGRPKGAMLTHFSIAHSVIHYRIAMELTEEDRALIAVPMSHVTGLIALVDAMIHCAGTLVVMPSFKASEFIDLAARRRVTYSLLVPAMFALCLMAPNFAAADLSAWRVSGFGGAIMPEATLERIAARLPTLKLLNCYGATETTSPATIMPPDETAARKDSVGLAVPCGRIVVMDPDGVEARAGEPGEIWIGGAMVVPGYFNNPEATAREFVGGYWKSGDLGIRDADGYLRVVDRIKDVINRGGYKVFASEVENVLLGRPEIVEVAVVAKPCPVLGERVHAFVVLREAVEDSELQRHCAELLSDYKAPEAFHRVAGTLPRNANGKVLKRELRQALLA</sequence>
<protein>
    <submittedName>
        <fullName evidence="3">Acyl-CoA synthetase (AMP-forming)/AMP-acid ligase II</fullName>
    </submittedName>
</protein>